<evidence type="ECO:0000256" key="2">
    <source>
        <dbReference type="ARBA" id="ARBA00022729"/>
    </source>
</evidence>
<feature type="domain" description="Ig-like" evidence="7">
    <location>
        <begin position="313"/>
        <end position="381"/>
    </location>
</feature>
<dbReference type="SUPFAM" id="SSF48726">
    <property type="entry name" value="Immunoglobulin"/>
    <property type="match status" value="4"/>
</dbReference>
<dbReference type="PROSITE" id="PS50835">
    <property type="entry name" value="IG_LIKE"/>
    <property type="match status" value="3"/>
</dbReference>
<feature type="domain" description="Ig-like" evidence="7">
    <location>
        <begin position="118"/>
        <end position="211"/>
    </location>
</feature>
<protein>
    <recommendedName>
        <fullName evidence="7">Ig-like domain-containing protein</fullName>
    </recommendedName>
</protein>
<comment type="caution">
    <text evidence="8">The sequence shown here is derived from an EMBL/GenBank/DDBJ whole genome shotgun (WGS) entry which is preliminary data.</text>
</comment>
<dbReference type="PANTHER" id="PTHR12231:SF253">
    <property type="entry name" value="DPR-INTERACTING PROTEIN ETA, ISOFORM B-RELATED"/>
    <property type="match status" value="1"/>
</dbReference>
<dbReference type="SMART" id="SM00408">
    <property type="entry name" value="IGc2"/>
    <property type="match status" value="3"/>
</dbReference>
<dbReference type="InterPro" id="IPR036179">
    <property type="entry name" value="Ig-like_dom_sf"/>
</dbReference>
<dbReference type="Pfam" id="PF13927">
    <property type="entry name" value="Ig_3"/>
    <property type="match status" value="3"/>
</dbReference>
<feature type="domain" description="Ig-like" evidence="7">
    <location>
        <begin position="217"/>
        <end position="306"/>
    </location>
</feature>
<sequence length="381" mass="40581">MKSYERLSTTIPNPPTLNGAQTLLLGTTYQWACISTGGNPSPIMTLRIGNSQFSTGITQTSVLQSDKTYTVTSTLSWAPSISKNGQTLYCDVKHQETRGNNLQTVSLQLTVNVLSGVPAVTTPTTDYKVNVGDPLTMTCTVTAHPQHTIVYWKYIEGGSSTNVNIGGRFSGSSVSSPSLILSNVQLSDQGRYVCYATNSVGTGHSTNVELAVTGNVPDVAITQPSQGSSGQAITIQCSYISNPEASHVKWSKGNQGITVDDYKYVGGSLSNPSLTITNLADSDQGPYRCSVVNSVGQGDSPYVTISVDTSTAPSYIRIVPACVVVNEGESFTLTCEADGDPVPTYNWYHNDVIIHEGAILTITNSLWTEHDGLILCKATKT</sequence>
<dbReference type="InterPro" id="IPR013162">
    <property type="entry name" value="CD80_C2-set"/>
</dbReference>
<keyword evidence="4" id="KW-0472">Membrane</keyword>
<name>A0A8B6BF16_MYTGA</name>
<evidence type="ECO:0000256" key="4">
    <source>
        <dbReference type="ARBA" id="ARBA00023136"/>
    </source>
</evidence>
<evidence type="ECO:0000259" key="7">
    <source>
        <dbReference type="PROSITE" id="PS50835"/>
    </source>
</evidence>
<organism evidence="8 9">
    <name type="scientific">Mytilus galloprovincialis</name>
    <name type="common">Mediterranean mussel</name>
    <dbReference type="NCBI Taxonomy" id="29158"/>
    <lineage>
        <taxon>Eukaryota</taxon>
        <taxon>Metazoa</taxon>
        <taxon>Spiralia</taxon>
        <taxon>Lophotrochozoa</taxon>
        <taxon>Mollusca</taxon>
        <taxon>Bivalvia</taxon>
        <taxon>Autobranchia</taxon>
        <taxon>Pteriomorphia</taxon>
        <taxon>Mytilida</taxon>
        <taxon>Mytiloidea</taxon>
        <taxon>Mytilidae</taxon>
        <taxon>Mytilinae</taxon>
        <taxon>Mytilus</taxon>
    </lineage>
</organism>
<evidence type="ECO:0000313" key="8">
    <source>
        <dbReference type="EMBL" id="VDH89690.1"/>
    </source>
</evidence>
<evidence type="ECO:0000256" key="5">
    <source>
        <dbReference type="ARBA" id="ARBA00023157"/>
    </source>
</evidence>
<dbReference type="InterPro" id="IPR051170">
    <property type="entry name" value="Neural/epithelial_adhesion"/>
</dbReference>
<dbReference type="GO" id="GO:0043005">
    <property type="term" value="C:neuron projection"/>
    <property type="evidence" value="ECO:0007669"/>
    <property type="project" value="TreeGrafter"/>
</dbReference>
<accession>A0A8B6BF16</accession>
<keyword evidence="5" id="KW-1015">Disulfide bond</keyword>
<dbReference type="CDD" id="cd00096">
    <property type="entry name" value="Ig"/>
    <property type="match status" value="1"/>
</dbReference>
<dbReference type="InterPro" id="IPR003598">
    <property type="entry name" value="Ig_sub2"/>
</dbReference>
<keyword evidence="2" id="KW-0732">Signal</keyword>
<dbReference type="Gene3D" id="2.60.40.10">
    <property type="entry name" value="Immunoglobulins"/>
    <property type="match status" value="4"/>
</dbReference>
<dbReference type="InterPro" id="IPR003599">
    <property type="entry name" value="Ig_sub"/>
</dbReference>
<evidence type="ECO:0000256" key="6">
    <source>
        <dbReference type="ARBA" id="ARBA00023319"/>
    </source>
</evidence>
<evidence type="ECO:0000313" key="9">
    <source>
        <dbReference type="Proteomes" id="UP000596742"/>
    </source>
</evidence>
<dbReference type="Proteomes" id="UP000596742">
    <property type="component" value="Unassembled WGS sequence"/>
</dbReference>
<keyword evidence="9" id="KW-1185">Reference proteome</keyword>
<keyword evidence="3" id="KW-0677">Repeat</keyword>
<comment type="subcellular location">
    <subcellularLocation>
        <location evidence="1">Membrane</location>
        <topology evidence="1">Single-pass membrane protein</topology>
    </subcellularLocation>
</comment>
<dbReference type="InterPro" id="IPR007110">
    <property type="entry name" value="Ig-like_dom"/>
</dbReference>
<proteinExistence type="predicted"/>
<gene>
    <name evidence="8" type="ORF">MGAL_10B015472</name>
</gene>
<dbReference type="SMART" id="SM00409">
    <property type="entry name" value="IG"/>
    <property type="match status" value="3"/>
</dbReference>
<evidence type="ECO:0000256" key="3">
    <source>
        <dbReference type="ARBA" id="ARBA00022737"/>
    </source>
</evidence>
<dbReference type="InterPro" id="IPR013783">
    <property type="entry name" value="Ig-like_fold"/>
</dbReference>
<evidence type="ECO:0000256" key="1">
    <source>
        <dbReference type="ARBA" id="ARBA00004167"/>
    </source>
</evidence>
<keyword evidence="6" id="KW-0393">Immunoglobulin domain</keyword>
<dbReference type="GO" id="GO:0016020">
    <property type="term" value="C:membrane"/>
    <property type="evidence" value="ECO:0007669"/>
    <property type="project" value="UniProtKB-SubCell"/>
</dbReference>
<dbReference type="Pfam" id="PF08205">
    <property type="entry name" value="C2-set_2"/>
    <property type="match status" value="1"/>
</dbReference>
<dbReference type="AlphaFoldDB" id="A0A8B6BF16"/>
<dbReference type="EMBL" id="UYJE01000053">
    <property type="protein sequence ID" value="VDH89690.1"/>
    <property type="molecule type" value="Genomic_DNA"/>
</dbReference>
<dbReference type="PANTHER" id="PTHR12231">
    <property type="entry name" value="CTX-RELATED TYPE I TRANSMEMBRANE PROTEIN"/>
    <property type="match status" value="1"/>
</dbReference>
<reference evidence="8" key="1">
    <citation type="submission" date="2018-11" db="EMBL/GenBank/DDBJ databases">
        <authorList>
            <person name="Alioto T."/>
            <person name="Alioto T."/>
        </authorList>
    </citation>
    <scope>NUCLEOTIDE SEQUENCE</scope>
</reference>
<dbReference type="OrthoDB" id="6076994at2759"/>